<gene>
    <name evidence="11" type="ORF">EHS25_002509</name>
</gene>
<feature type="compositionally biased region" description="Low complexity" evidence="8">
    <location>
        <begin position="61"/>
        <end position="71"/>
    </location>
</feature>
<name>A0A427YEK5_9TREE</name>
<reference evidence="11 12" key="1">
    <citation type="submission" date="2018-11" db="EMBL/GenBank/DDBJ databases">
        <title>Genome sequence of Saitozyma podzolica DSM 27192.</title>
        <authorList>
            <person name="Aliyu H."/>
            <person name="Gorte O."/>
            <person name="Ochsenreither K."/>
        </authorList>
    </citation>
    <scope>NUCLEOTIDE SEQUENCE [LARGE SCALE GENOMIC DNA]</scope>
    <source>
        <strain evidence="11 12">DSM 27192</strain>
    </source>
</reference>
<evidence type="ECO:0000256" key="4">
    <source>
        <dbReference type="ARBA" id="ARBA00022692"/>
    </source>
</evidence>
<keyword evidence="12" id="KW-1185">Reference proteome</keyword>
<feature type="transmembrane region" description="Helical" evidence="9">
    <location>
        <begin position="344"/>
        <end position="370"/>
    </location>
</feature>
<evidence type="ECO:0000256" key="8">
    <source>
        <dbReference type="SAM" id="MobiDB-lite"/>
    </source>
</evidence>
<accession>A0A427YEK5</accession>
<dbReference type="AlphaFoldDB" id="A0A427YEK5"/>
<comment type="caution">
    <text evidence="11">The sequence shown here is derived from an EMBL/GenBank/DDBJ whole genome shotgun (WGS) entry which is preliminary data.</text>
</comment>
<feature type="transmembrane region" description="Helical" evidence="9">
    <location>
        <begin position="461"/>
        <end position="479"/>
    </location>
</feature>
<dbReference type="EMBL" id="RSCD01000014">
    <property type="protein sequence ID" value="RSH89397.1"/>
    <property type="molecule type" value="Genomic_DNA"/>
</dbReference>
<keyword evidence="4 9" id="KW-0812">Transmembrane</keyword>
<feature type="region of interest" description="Disordered" evidence="8">
    <location>
        <begin position="1"/>
        <end position="78"/>
    </location>
</feature>
<feature type="compositionally biased region" description="Low complexity" evidence="8">
    <location>
        <begin position="24"/>
        <end position="38"/>
    </location>
</feature>
<evidence type="ECO:0000259" key="10">
    <source>
        <dbReference type="Pfam" id="PF01490"/>
    </source>
</evidence>
<evidence type="ECO:0000313" key="11">
    <source>
        <dbReference type="EMBL" id="RSH89397.1"/>
    </source>
</evidence>
<dbReference type="GO" id="GO:0016020">
    <property type="term" value="C:membrane"/>
    <property type="evidence" value="ECO:0007669"/>
    <property type="project" value="UniProtKB-SubCell"/>
</dbReference>
<dbReference type="Pfam" id="PF01490">
    <property type="entry name" value="Aa_trans"/>
    <property type="match status" value="1"/>
</dbReference>
<keyword evidence="7 9" id="KW-0472">Membrane</keyword>
<comment type="similarity">
    <text evidence="2">Belongs to the amino acid/polyamine transporter 2 family.</text>
</comment>
<proteinExistence type="inferred from homology"/>
<organism evidence="11 12">
    <name type="scientific">Saitozyma podzolica</name>
    <dbReference type="NCBI Taxonomy" id="1890683"/>
    <lineage>
        <taxon>Eukaryota</taxon>
        <taxon>Fungi</taxon>
        <taxon>Dikarya</taxon>
        <taxon>Basidiomycota</taxon>
        <taxon>Agaricomycotina</taxon>
        <taxon>Tremellomycetes</taxon>
        <taxon>Tremellales</taxon>
        <taxon>Trimorphomycetaceae</taxon>
        <taxon>Saitozyma</taxon>
    </lineage>
</organism>
<feature type="transmembrane region" description="Helical" evidence="9">
    <location>
        <begin position="158"/>
        <end position="180"/>
    </location>
</feature>
<dbReference type="InterPro" id="IPR013057">
    <property type="entry name" value="AA_transpt_TM"/>
</dbReference>
<dbReference type="OrthoDB" id="28208at2759"/>
<dbReference type="PANTHER" id="PTHR22950">
    <property type="entry name" value="AMINO ACID TRANSPORTER"/>
    <property type="match status" value="1"/>
</dbReference>
<keyword evidence="3" id="KW-0813">Transport</keyword>
<evidence type="ECO:0000256" key="9">
    <source>
        <dbReference type="SAM" id="Phobius"/>
    </source>
</evidence>
<dbReference type="STRING" id="1890683.A0A427YEK5"/>
<evidence type="ECO:0000256" key="7">
    <source>
        <dbReference type="ARBA" id="ARBA00023136"/>
    </source>
</evidence>
<evidence type="ECO:0000256" key="6">
    <source>
        <dbReference type="ARBA" id="ARBA00022989"/>
    </source>
</evidence>
<evidence type="ECO:0000256" key="3">
    <source>
        <dbReference type="ARBA" id="ARBA00022448"/>
    </source>
</evidence>
<evidence type="ECO:0000313" key="12">
    <source>
        <dbReference type="Proteomes" id="UP000279259"/>
    </source>
</evidence>
<dbReference type="GO" id="GO:0005783">
    <property type="term" value="C:endoplasmic reticulum"/>
    <property type="evidence" value="ECO:0007669"/>
    <property type="project" value="TreeGrafter"/>
</dbReference>
<keyword evidence="5" id="KW-0029">Amino-acid transport</keyword>
<evidence type="ECO:0000256" key="1">
    <source>
        <dbReference type="ARBA" id="ARBA00004141"/>
    </source>
</evidence>
<dbReference type="GO" id="GO:0015179">
    <property type="term" value="F:L-amino acid transmembrane transporter activity"/>
    <property type="evidence" value="ECO:0007669"/>
    <property type="project" value="TreeGrafter"/>
</dbReference>
<feature type="domain" description="Amino acid transporter transmembrane" evidence="10">
    <location>
        <begin position="127"/>
        <end position="506"/>
    </location>
</feature>
<evidence type="ECO:0000256" key="5">
    <source>
        <dbReference type="ARBA" id="ARBA00022970"/>
    </source>
</evidence>
<feature type="transmembrane region" description="Helical" evidence="9">
    <location>
        <begin position="431"/>
        <end position="455"/>
    </location>
</feature>
<comment type="subcellular location">
    <subcellularLocation>
        <location evidence="1">Membrane</location>
        <topology evidence="1">Multi-pass membrane protein</topology>
    </subcellularLocation>
</comment>
<feature type="compositionally biased region" description="Basic and acidic residues" evidence="8">
    <location>
        <begin position="46"/>
        <end position="60"/>
    </location>
</feature>
<dbReference type="Proteomes" id="UP000279259">
    <property type="component" value="Unassembled WGS sequence"/>
</dbReference>
<protein>
    <recommendedName>
        <fullName evidence="10">Amino acid transporter transmembrane domain-containing protein</fullName>
    </recommendedName>
</protein>
<feature type="transmembrane region" description="Helical" evidence="9">
    <location>
        <begin position="241"/>
        <end position="261"/>
    </location>
</feature>
<sequence length="525" mass="55981">MTTPVLDSLPLLPTQGQRLSSEAGPSRPMSRGASSRPSSRARSRRNSNEGKLRLSGDVERQSGSGRSSRAGIRAEENGHVLFKAPEDELDEHSTTAPLLAHADGELQPMSEEEREAVLDEGPNTGLKGTLMDGIANMANSIIGAGIVGLPYAVSQAGFVMGVVLLVGLAIVTDWTIRLVVLNAKLSGRDSYTDVMHHVFGNLGSASVSFFQFAFAFGGRYHPHAIGYIIPSLSKHAVLRLLVNRQVVIILCTICVSLPLSLHTDIVKLSKSSSFALISMGIIVSSVVLRAAAVDKELRGPPLAALSVVRPGVFEAIGVISFAYVCHHNTMYIYQSIHTPTLDRFAAVTHVSTSISLITCLLMAVTGYLTFTDKTQGNILNNFSADDLLINIARACLGANMSTTIPLENYVCREVIEDFFFKGKPFSRVRNIVVTSLLVFTTMGISLMTCDLGVVLELAGGLSATALAFIFPASAYAALIQGPWYAKSKLPAIICASFGCLVLLLSCGLTVSKAFRGEGGGKQCTT</sequence>
<feature type="transmembrane region" description="Helical" evidence="9">
    <location>
        <begin position="303"/>
        <end position="324"/>
    </location>
</feature>
<dbReference type="PANTHER" id="PTHR22950:SF458">
    <property type="entry name" value="SODIUM-COUPLED NEUTRAL AMINO ACID TRANSPORTER 11-RELATED"/>
    <property type="match status" value="1"/>
</dbReference>
<evidence type="ECO:0000256" key="2">
    <source>
        <dbReference type="ARBA" id="ARBA00008066"/>
    </source>
</evidence>
<keyword evidence="6 9" id="KW-1133">Transmembrane helix</keyword>
<feature type="transmembrane region" description="Helical" evidence="9">
    <location>
        <begin position="491"/>
        <end position="510"/>
    </location>
</feature>
<feature type="transmembrane region" description="Helical" evidence="9">
    <location>
        <begin position="273"/>
        <end position="291"/>
    </location>
</feature>